<evidence type="ECO:0000256" key="2">
    <source>
        <dbReference type="SAM" id="SignalP"/>
    </source>
</evidence>
<evidence type="ECO:0000256" key="1">
    <source>
        <dbReference type="ARBA" id="ARBA00022729"/>
    </source>
</evidence>
<dbReference type="InterPro" id="IPR001119">
    <property type="entry name" value="SLH_dom"/>
</dbReference>
<reference evidence="4 5" key="1">
    <citation type="submission" date="2016-10" db="EMBL/GenBank/DDBJ databases">
        <authorList>
            <person name="Varghese N."/>
            <person name="Submissions S."/>
        </authorList>
    </citation>
    <scope>NUCLEOTIDE SEQUENCE [LARGE SCALE GENOMIC DNA]</scope>
    <source>
        <strain evidence="4 5">DSM 13796</strain>
    </source>
</reference>
<evidence type="ECO:0000259" key="3">
    <source>
        <dbReference type="PROSITE" id="PS51272"/>
    </source>
</evidence>
<dbReference type="Pfam" id="PF00395">
    <property type="entry name" value="SLH"/>
    <property type="match status" value="2"/>
</dbReference>
<feature type="domain" description="SLH" evidence="3">
    <location>
        <begin position="219"/>
        <end position="285"/>
    </location>
</feature>
<dbReference type="Pfam" id="PF01832">
    <property type="entry name" value="Glucosaminidase"/>
    <property type="match status" value="1"/>
</dbReference>
<feature type="chain" id="PRO_5047157735" evidence="2">
    <location>
        <begin position="26"/>
        <end position="408"/>
    </location>
</feature>
<organism evidence="4 5">
    <name type="scientific">Priestia endophytica DSM 13796</name>
    <dbReference type="NCBI Taxonomy" id="1121089"/>
    <lineage>
        <taxon>Bacteria</taxon>
        <taxon>Bacillati</taxon>
        <taxon>Bacillota</taxon>
        <taxon>Bacilli</taxon>
        <taxon>Bacillales</taxon>
        <taxon>Bacillaceae</taxon>
        <taxon>Priestia</taxon>
    </lineage>
</organism>
<evidence type="ECO:0000313" key="4">
    <source>
        <dbReference type="EMBL" id="SFQ60390.1"/>
    </source>
</evidence>
<feature type="signal peptide" evidence="2">
    <location>
        <begin position="1"/>
        <end position="25"/>
    </location>
</feature>
<dbReference type="InterPro" id="IPR002901">
    <property type="entry name" value="MGlyc_endo_b_GlcNAc-like_dom"/>
</dbReference>
<dbReference type="InterPro" id="IPR051465">
    <property type="entry name" value="Cell_Envelope_Struct_Comp"/>
</dbReference>
<dbReference type="RefSeq" id="WP_064505004.1">
    <property type="nucleotide sequence ID" value="NZ_FOXX01000005.1"/>
</dbReference>
<keyword evidence="1 2" id="KW-0732">Signal</keyword>
<dbReference type="GeneID" id="93710921"/>
<comment type="caution">
    <text evidence="4">The sequence shown here is derived from an EMBL/GenBank/DDBJ whole genome shotgun (WGS) entry which is preliminary data.</text>
</comment>
<dbReference type="PANTHER" id="PTHR43308">
    <property type="entry name" value="OUTER MEMBRANE PROTEIN ALPHA-RELATED"/>
    <property type="match status" value="1"/>
</dbReference>
<feature type="domain" description="SLH" evidence="3">
    <location>
        <begin position="286"/>
        <end position="344"/>
    </location>
</feature>
<proteinExistence type="predicted"/>
<feature type="domain" description="SLH" evidence="3">
    <location>
        <begin position="346"/>
        <end position="408"/>
    </location>
</feature>
<protein>
    <submittedName>
        <fullName evidence="4">S-layer homology domain-containing protein</fullName>
    </submittedName>
</protein>
<dbReference type="PROSITE" id="PS51272">
    <property type="entry name" value="SLH"/>
    <property type="match status" value="3"/>
</dbReference>
<gene>
    <name evidence="4" type="ORF">SAMN02745910_02265</name>
</gene>
<accession>A0A1I5ZVG6</accession>
<evidence type="ECO:0000313" key="5">
    <source>
        <dbReference type="Proteomes" id="UP000182762"/>
    </source>
</evidence>
<keyword evidence="5" id="KW-1185">Reference proteome</keyword>
<dbReference type="EMBL" id="FOXX01000005">
    <property type="protein sequence ID" value="SFQ60390.1"/>
    <property type="molecule type" value="Genomic_DNA"/>
</dbReference>
<dbReference type="Proteomes" id="UP000182762">
    <property type="component" value="Unassembled WGS sequence"/>
</dbReference>
<name>A0A1I5ZVG6_9BACI</name>
<sequence length="408" mass="45277">MKRLSLCLTISFAVFVLVSPFSTQRAEASSDINKNIMGDSVLTASQMAAFVHSKNPSNIRLHGITVEELAQLFLIAGKNEGVRGDVAFVQALKETGYFKYGGDVVPEQNNYAGIGTTGGGVKGHYFDTPATGVYAQIQHLKAYASKEPLNTPLVDPRYKYVTKGIAPTWPDLQGRWAMQPRGNYGNDILSIYEEMQNFASKMKPPVENEGSITLPNKDPNPFPADVSKNNEAYEAVQFFLKNDVIDGYDIEGKVYVKPYDNITRYQFVKILVQALGLEKDGDAPTFTDVNPNDKDYVYLETAASLGIVKGSNGKFMPYEKIKREHIAAMVYRATEQLLDYNQYSGQEKAFKDVNTSSEFYEAISKSSAAGVINGFSETEFGPTKYATRAQGIMMIYRVMEKVNEQTNS</sequence>